<keyword evidence="2" id="KW-1185">Reference proteome</keyword>
<evidence type="ECO:0000313" key="1">
    <source>
        <dbReference type="EMBL" id="RDY05630.1"/>
    </source>
</evidence>
<accession>A0A371HS44</accession>
<sequence>MTVFPCRLGEPVNGQPEIDEAPFFYLYDTLHLKLGVKLSFTHFDQSISCTLNVAPTQLHLNSWAFLLCEDMGRVPSLSVFFWFFLLRKTTKVGWTSLSSQPKLKLLKPFLESYKVFKNRYFKVDRDTTGPNLLADNLGEPFFPLYWTPQSIVSVSVARKDLEKWEDKFIKN</sequence>
<dbReference type="AlphaFoldDB" id="A0A371HS44"/>
<protein>
    <submittedName>
        <fullName evidence="1">Uncharacterized protein</fullName>
    </submittedName>
</protein>
<dbReference type="OrthoDB" id="685909at2759"/>
<name>A0A371HS44_MUCPR</name>
<organism evidence="1 2">
    <name type="scientific">Mucuna pruriens</name>
    <name type="common">Velvet bean</name>
    <name type="synonym">Dolichos pruriens</name>
    <dbReference type="NCBI Taxonomy" id="157652"/>
    <lineage>
        <taxon>Eukaryota</taxon>
        <taxon>Viridiplantae</taxon>
        <taxon>Streptophyta</taxon>
        <taxon>Embryophyta</taxon>
        <taxon>Tracheophyta</taxon>
        <taxon>Spermatophyta</taxon>
        <taxon>Magnoliopsida</taxon>
        <taxon>eudicotyledons</taxon>
        <taxon>Gunneridae</taxon>
        <taxon>Pentapetalae</taxon>
        <taxon>rosids</taxon>
        <taxon>fabids</taxon>
        <taxon>Fabales</taxon>
        <taxon>Fabaceae</taxon>
        <taxon>Papilionoideae</taxon>
        <taxon>50 kb inversion clade</taxon>
        <taxon>NPAAA clade</taxon>
        <taxon>indigoferoid/millettioid clade</taxon>
        <taxon>Phaseoleae</taxon>
        <taxon>Mucuna</taxon>
    </lineage>
</organism>
<reference evidence="1" key="1">
    <citation type="submission" date="2018-05" db="EMBL/GenBank/DDBJ databases">
        <title>Draft genome of Mucuna pruriens seed.</title>
        <authorList>
            <person name="Nnadi N.E."/>
            <person name="Vos R."/>
            <person name="Hasami M.H."/>
            <person name="Devisetty U.K."/>
            <person name="Aguiy J.C."/>
        </authorList>
    </citation>
    <scope>NUCLEOTIDE SEQUENCE [LARGE SCALE GENOMIC DNA]</scope>
    <source>
        <strain evidence="1">JCA_2017</strain>
    </source>
</reference>
<evidence type="ECO:0000313" key="2">
    <source>
        <dbReference type="Proteomes" id="UP000257109"/>
    </source>
</evidence>
<gene>
    <name evidence="1" type="ORF">CR513_10505</name>
</gene>
<feature type="non-terminal residue" evidence="1">
    <location>
        <position position="1"/>
    </location>
</feature>
<comment type="caution">
    <text evidence="1">The sequence shown here is derived from an EMBL/GenBank/DDBJ whole genome shotgun (WGS) entry which is preliminary data.</text>
</comment>
<dbReference type="EMBL" id="QJKJ01001841">
    <property type="protein sequence ID" value="RDY05630.1"/>
    <property type="molecule type" value="Genomic_DNA"/>
</dbReference>
<proteinExistence type="predicted"/>
<dbReference type="Proteomes" id="UP000257109">
    <property type="component" value="Unassembled WGS sequence"/>
</dbReference>